<proteinExistence type="predicted"/>
<dbReference type="EnsemblPlants" id="OB03G32740.1">
    <property type="protein sequence ID" value="OB03G32740.1"/>
    <property type="gene ID" value="OB03G32740"/>
</dbReference>
<name>J3LQE8_ORYBR</name>
<evidence type="ECO:0000313" key="2">
    <source>
        <dbReference type="EnsemblPlants" id="OB03G32740.1"/>
    </source>
</evidence>
<dbReference type="PANTHER" id="PTHR33386:SF13">
    <property type="entry name" value="EXPRESSED PROTEIN"/>
    <property type="match status" value="1"/>
</dbReference>
<feature type="region of interest" description="Disordered" evidence="1">
    <location>
        <begin position="1"/>
        <end position="39"/>
    </location>
</feature>
<dbReference type="GeneID" id="121053971"/>
<reference evidence="2" key="2">
    <citation type="submission" date="2013-04" db="UniProtKB">
        <authorList>
            <consortium name="EnsemblPlants"/>
        </authorList>
    </citation>
    <scope>IDENTIFICATION</scope>
</reference>
<dbReference type="eggNOG" id="ENOG502S9SF">
    <property type="taxonomic scope" value="Eukaryota"/>
</dbReference>
<dbReference type="PANTHER" id="PTHR33386">
    <property type="entry name" value="OS02G0740600 PROTEIN"/>
    <property type="match status" value="1"/>
</dbReference>
<protein>
    <submittedName>
        <fullName evidence="2">Uncharacterized protein</fullName>
    </submittedName>
</protein>
<evidence type="ECO:0000256" key="1">
    <source>
        <dbReference type="SAM" id="MobiDB-lite"/>
    </source>
</evidence>
<dbReference type="AlphaFoldDB" id="J3LQE8"/>
<dbReference type="Proteomes" id="UP000006038">
    <property type="component" value="Chromosome 3"/>
</dbReference>
<organism evidence="2">
    <name type="scientific">Oryza brachyantha</name>
    <name type="common">malo sina</name>
    <dbReference type="NCBI Taxonomy" id="4533"/>
    <lineage>
        <taxon>Eukaryota</taxon>
        <taxon>Viridiplantae</taxon>
        <taxon>Streptophyta</taxon>
        <taxon>Embryophyta</taxon>
        <taxon>Tracheophyta</taxon>
        <taxon>Spermatophyta</taxon>
        <taxon>Magnoliopsida</taxon>
        <taxon>Liliopsida</taxon>
        <taxon>Poales</taxon>
        <taxon>Poaceae</taxon>
        <taxon>BOP clade</taxon>
        <taxon>Oryzoideae</taxon>
        <taxon>Oryzeae</taxon>
        <taxon>Oryzinae</taxon>
        <taxon>Oryza</taxon>
    </lineage>
</organism>
<gene>
    <name evidence="2" type="primary">LOC121053971</name>
</gene>
<dbReference type="OrthoDB" id="779084at2759"/>
<reference evidence="2" key="1">
    <citation type="journal article" date="2013" name="Nat. Commun.">
        <title>Whole-genome sequencing of Oryza brachyantha reveals mechanisms underlying Oryza genome evolution.</title>
        <authorList>
            <person name="Chen J."/>
            <person name="Huang Q."/>
            <person name="Gao D."/>
            <person name="Wang J."/>
            <person name="Lang Y."/>
            <person name="Liu T."/>
            <person name="Li B."/>
            <person name="Bai Z."/>
            <person name="Luis Goicoechea J."/>
            <person name="Liang C."/>
            <person name="Chen C."/>
            <person name="Zhang W."/>
            <person name="Sun S."/>
            <person name="Liao Y."/>
            <person name="Zhang X."/>
            <person name="Yang L."/>
            <person name="Song C."/>
            <person name="Wang M."/>
            <person name="Shi J."/>
            <person name="Liu G."/>
            <person name="Liu J."/>
            <person name="Zhou H."/>
            <person name="Zhou W."/>
            <person name="Yu Q."/>
            <person name="An N."/>
            <person name="Chen Y."/>
            <person name="Cai Q."/>
            <person name="Wang B."/>
            <person name="Liu B."/>
            <person name="Min J."/>
            <person name="Huang Y."/>
            <person name="Wu H."/>
            <person name="Li Z."/>
            <person name="Zhang Y."/>
            <person name="Yin Y."/>
            <person name="Song W."/>
            <person name="Jiang J."/>
            <person name="Jackson S.A."/>
            <person name="Wing R.A."/>
            <person name="Wang J."/>
            <person name="Chen M."/>
        </authorList>
    </citation>
    <scope>NUCLEOTIDE SEQUENCE [LARGE SCALE GENOMIC DNA]</scope>
    <source>
        <strain evidence="2">cv. IRGC 101232</strain>
    </source>
</reference>
<dbReference type="HOGENOM" id="CLU_184050_1_0_1"/>
<sequence length="86" mass="8616">MGSKKDAAPTWAEQWGSGGDGSSKKGGAGSGSGEKKTTVAGNVKAAASESLVKAKAAAMVGAQKVKSGTSSGIKWVKEQYQKRASK</sequence>
<dbReference type="OMA" id="HGNSWAD"/>
<keyword evidence="3" id="KW-1185">Reference proteome</keyword>
<accession>J3LQE8</accession>
<dbReference type="RefSeq" id="XP_040378641.1">
    <property type="nucleotide sequence ID" value="XM_040522707.1"/>
</dbReference>
<feature type="compositionally biased region" description="Gly residues" evidence="1">
    <location>
        <begin position="16"/>
        <end position="32"/>
    </location>
</feature>
<evidence type="ECO:0000313" key="3">
    <source>
        <dbReference type="Proteomes" id="UP000006038"/>
    </source>
</evidence>
<dbReference type="Gramene" id="OB03G32740.1">
    <property type="protein sequence ID" value="OB03G32740.1"/>
    <property type="gene ID" value="OB03G32740"/>
</dbReference>
<dbReference type="RefSeq" id="XP_040378640.1">
    <property type="nucleotide sequence ID" value="XM_040522706.1"/>
</dbReference>